<keyword evidence="1" id="KW-0812">Transmembrane</keyword>
<proteinExistence type="predicted"/>
<keyword evidence="3" id="KW-1185">Reference proteome</keyword>
<name>C4Z7E1_LACE2</name>
<keyword evidence="1" id="KW-1133">Transmembrane helix</keyword>
<evidence type="ECO:0000313" key="2">
    <source>
        <dbReference type="EMBL" id="ACR73219.1"/>
    </source>
</evidence>
<dbReference type="AlphaFoldDB" id="C4Z7E1"/>
<evidence type="ECO:0000313" key="3">
    <source>
        <dbReference type="Proteomes" id="UP000001476"/>
    </source>
</evidence>
<organism evidence="2 3">
    <name type="scientific">Lachnospira eligens (strain ATCC 27750 / DSM 3376 / VPI C15-48 / C15-B4)</name>
    <name type="common">Eubacterium eligens</name>
    <dbReference type="NCBI Taxonomy" id="515620"/>
    <lineage>
        <taxon>Bacteria</taxon>
        <taxon>Bacillati</taxon>
        <taxon>Bacillota</taxon>
        <taxon>Clostridia</taxon>
        <taxon>Lachnospirales</taxon>
        <taxon>Lachnospiraceae</taxon>
        <taxon>Lachnospira</taxon>
    </lineage>
</organism>
<sequence length="232" mass="27404">MKKKKIFILAVAIFICIATAIITLICVFSKKEYPVIKKTKVDGENYIREIYPEIEVRYPKVEIDEESKEVYMTDVFSHWSYDKENDADRMRRTIAYIFSLTDIYNEENAEKIYLRAANAAVTIADTRSYTFLESEKRNKLRYTSRWVEINPEKQRNVKMYIYCNVPLKFKFGSEYYTEPNAQITALLEELESVVIEEKVIYKDGSEKTDYFIFKSGSSTCLNDETMFRVKLK</sequence>
<dbReference type="GeneID" id="41356846"/>
<dbReference type="HOGENOM" id="CLU_1193363_0_0_9"/>
<evidence type="ECO:0000256" key="1">
    <source>
        <dbReference type="SAM" id="Phobius"/>
    </source>
</evidence>
<protein>
    <submittedName>
        <fullName evidence="2">Uncharacterized protein</fullName>
    </submittedName>
</protein>
<feature type="transmembrane region" description="Helical" evidence="1">
    <location>
        <begin position="6"/>
        <end position="28"/>
    </location>
</feature>
<accession>C4Z7E1</accession>
<dbReference type="Proteomes" id="UP000001476">
    <property type="component" value="Plasmid pEubeli2"/>
</dbReference>
<dbReference type="KEGG" id="eel:EUBELI_20072"/>
<gene>
    <name evidence="2" type="ordered locus">EUBELI_20072</name>
</gene>
<geneLocation type="plasmid" evidence="3">
    <name>pEubeli2</name>
</geneLocation>
<dbReference type="RefSeq" id="WP_012740353.1">
    <property type="nucleotide sequence ID" value="NC_012780.1"/>
</dbReference>
<keyword evidence="1" id="KW-0472">Membrane</keyword>
<keyword evidence="2" id="KW-0614">Plasmid</keyword>
<dbReference type="EMBL" id="CP001106">
    <property type="protein sequence ID" value="ACR73219.1"/>
    <property type="molecule type" value="Genomic_DNA"/>
</dbReference>
<reference evidence="2 3" key="1">
    <citation type="journal article" date="2009" name="Proc. Natl. Acad. Sci. U.S.A.">
        <title>Characterizing a model human gut microbiota composed of members of its two dominant bacterial phyla.</title>
        <authorList>
            <person name="Mahowald M.A."/>
            <person name="Rey F.E."/>
            <person name="Seedorf H."/>
            <person name="Turnbaugh P.J."/>
            <person name="Fulton R.S."/>
            <person name="Wollam A."/>
            <person name="Shah N."/>
            <person name="Wang C."/>
            <person name="Magrini V."/>
            <person name="Wilson R.K."/>
            <person name="Cantarel B.L."/>
            <person name="Coutinho P.M."/>
            <person name="Henrissat B."/>
            <person name="Crock L.W."/>
            <person name="Russell A."/>
            <person name="Verberkmoes N.C."/>
            <person name="Hettich R.L."/>
            <person name="Gordon J.I."/>
        </authorList>
    </citation>
    <scope>NUCLEOTIDE SEQUENCE [LARGE SCALE GENOMIC DNA]</scope>
    <source>
        <strain evidence="3">ATCC 27750 / DSM 3376 / VPI C15-48 / C15-B4</strain>
        <plasmid evidence="2">unnamed</plasmid>
    </source>
</reference>